<keyword evidence="4" id="KW-1185">Reference proteome</keyword>
<gene>
    <name evidence="2" type="ORF">ZHAS_00018614</name>
</gene>
<evidence type="ECO:0000313" key="3">
    <source>
        <dbReference type="EnsemblMetazoa" id="ASIC018614-PA"/>
    </source>
</evidence>
<dbReference type="Proteomes" id="UP000030765">
    <property type="component" value="Unassembled WGS sequence"/>
</dbReference>
<accession>A0A084WJF0</accession>
<dbReference type="GO" id="GO:0003677">
    <property type="term" value="F:DNA binding"/>
    <property type="evidence" value="ECO:0007669"/>
    <property type="project" value="UniProtKB-KW"/>
</dbReference>
<reference evidence="3" key="2">
    <citation type="submission" date="2020-05" db="UniProtKB">
        <authorList>
            <consortium name="EnsemblMetazoa"/>
        </authorList>
    </citation>
    <scope>IDENTIFICATION</scope>
</reference>
<dbReference type="EMBL" id="ATLV01024020">
    <property type="status" value="NOT_ANNOTATED_CDS"/>
    <property type="molecule type" value="Genomic_DNA"/>
</dbReference>
<dbReference type="EnsemblMetazoa" id="ASIC018614-RA">
    <property type="protein sequence ID" value="ASIC018614-PA"/>
    <property type="gene ID" value="ASIC018614"/>
</dbReference>
<feature type="region of interest" description="Disordered" evidence="1">
    <location>
        <begin position="1"/>
        <end position="25"/>
    </location>
</feature>
<dbReference type="VEuPathDB" id="VectorBase:ASIC018614"/>
<name>A0A084WJF0_ANOSI</name>
<keyword evidence="2" id="KW-0371">Homeobox</keyword>
<dbReference type="AlphaFoldDB" id="A0A084WJF0"/>
<evidence type="ECO:0000313" key="2">
    <source>
        <dbReference type="EMBL" id="KFB50344.1"/>
    </source>
</evidence>
<dbReference type="EMBL" id="KE525348">
    <property type="protein sequence ID" value="KFB50344.1"/>
    <property type="molecule type" value="Genomic_DNA"/>
</dbReference>
<sequence>MGQETKRKRATQEVMMIGSDDNGANDRLTFLKGRACRRVPLVETLLPGGNLSRRPSVPKPSGQTRRTDREKATCETAPLSSSR</sequence>
<evidence type="ECO:0000256" key="1">
    <source>
        <dbReference type="SAM" id="MobiDB-lite"/>
    </source>
</evidence>
<proteinExistence type="predicted"/>
<feature type="region of interest" description="Disordered" evidence="1">
    <location>
        <begin position="46"/>
        <end position="83"/>
    </location>
</feature>
<reference evidence="2 4" key="1">
    <citation type="journal article" date="2014" name="BMC Genomics">
        <title>Genome sequence of Anopheles sinensis provides insight into genetics basis of mosquito competence for malaria parasites.</title>
        <authorList>
            <person name="Zhou D."/>
            <person name="Zhang D."/>
            <person name="Ding G."/>
            <person name="Shi L."/>
            <person name="Hou Q."/>
            <person name="Ye Y."/>
            <person name="Xu Y."/>
            <person name="Zhou H."/>
            <person name="Xiong C."/>
            <person name="Li S."/>
            <person name="Yu J."/>
            <person name="Hong S."/>
            <person name="Yu X."/>
            <person name="Zou P."/>
            <person name="Chen C."/>
            <person name="Chang X."/>
            <person name="Wang W."/>
            <person name="Lv Y."/>
            <person name="Sun Y."/>
            <person name="Ma L."/>
            <person name="Shen B."/>
            <person name="Zhu C."/>
        </authorList>
    </citation>
    <scope>NUCLEOTIDE SEQUENCE [LARGE SCALE GENOMIC DNA]</scope>
</reference>
<keyword evidence="2" id="KW-0238">DNA-binding</keyword>
<organism evidence="2">
    <name type="scientific">Anopheles sinensis</name>
    <name type="common">Mosquito</name>
    <dbReference type="NCBI Taxonomy" id="74873"/>
    <lineage>
        <taxon>Eukaryota</taxon>
        <taxon>Metazoa</taxon>
        <taxon>Ecdysozoa</taxon>
        <taxon>Arthropoda</taxon>
        <taxon>Hexapoda</taxon>
        <taxon>Insecta</taxon>
        <taxon>Pterygota</taxon>
        <taxon>Neoptera</taxon>
        <taxon>Endopterygota</taxon>
        <taxon>Diptera</taxon>
        <taxon>Nematocera</taxon>
        <taxon>Culicoidea</taxon>
        <taxon>Culicidae</taxon>
        <taxon>Anophelinae</taxon>
        <taxon>Anopheles</taxon>
    </lineage>
</organism>
<protein>
    <submittedName>
        <fullName evidence="2 3">Homeobox protein HMX2-like protein</fullName>
    </submittedName>
</protein>
<evidence type="ECO:0000313" key="4">
    <source>
        <dbReference type="Proteomes" id="UP000030765"/>
    </source>
</evidence>